<organism evidence="1 2">
    <name type="scientific">Dryococelus australis</name>
    <dbReference type="NCBI Taxonomy" id="614101"/>
    <lineage>
        <taxon>Eukaryota</taxon>
        <taxon>Metazoa</taxon>
        <taxon>Ecdysozoa</taxon>
        <taxon>Arthropoda</taxon>
        <taxon>Hexapoda</taxon>
        <taxon>Insecta</taxon>
        <taxon>Pterygota</taxon>
        <taxon>Neoptera</taxon>
        <taxon>Polyneoptera</taxon>
        <taxon>Phasmatodea</taxon>
        <taxon>Verophasmatodea</taxon>
        <taxon>Anareolatae</taxon>
        <taxon>Phasmatidae</taxon>
        <taxon>Eurycanthinae</taxon>
        <taxon>Dryococelus</taxon>
    </lineage>
</organism>
<proteinExistence type="predicted"/>
<gene>
    <name evidence="1" type="ORF">PR048_002972</name>
</gene>
<evidence type="ECO:0000313" key="1">
    <source>
        <dbReference type="EMBL" id="KAJ8897623.1"/>
    </source>
</evidence>
<protein>
    <submittedName>
        <fullName evidence="1">Uncharacterized protein</fullName>
    </submittedName>
</protein>
<name>A0ABQ9INZ4_9NEOP</name>
<dbReference type="EMBL" id="JARBHB010000001">
    <property type="protein sequence ID" value="KAJ8897623.1"/>
    <property type="molecule type" value="Genomic_DNA"/>
</dbReference>
<accession>A0ABQ9INZ4</accession>
<comment type="caution">
    <text evidence="1">The sequence shown here is derived from an EMBL/GenBank/DDBJ whole genome shotgun (WGS) entry which is preliminary data.</text>
</comment>
<sequence>MMTICPPSTLHPGRDGVSRVIAVRTKIDSLKWPVVKLCPCPFPSQLVPAEGDHLMKMTLDGNQVGRKDRLQVPTGCQQDSTARLLAAWLYLVSVRLMISTGAERLWNLGTVERCYTPDSPRDLLLEPSA</sequence>
<dbReference type="Proteomes" id="UP001159363">
    <property type="component" value="Chromosome 1"/>
</dbReference>
<evidence type="ECO:0000313" key="2">
    <source>
        <dbReference type="Proteomes" id="UP001159363"/>
    </source>
</evidence>
<reference evidence="1 2" key="1">
    <citation type="submission" date="2023-02" db="EMBL/GenBank/DDBJ databases">
        <title>LHISI_Scaffold_Assembly.</title>
        <authorList>
            <person name="Stuart O.P."/>
            <person name="Cleave R."/>
            <person name="Magrath M.J.L."/>
            <person name="Mikheyev A.S."/>
        </authorList>
    </citation>
    <scope>NUCLEOTIDE SEQUENCE [LARGE SCALE GENOMIC DNA]</scope>
    <source>
        <strain evidence="1">Daus_M_001</strain>
        <tissue evidence="1">Leg muscle</tissue>
    </source>
</reference>
<keyword evidence="2" id="KW-1185">Reference proteome</keyword>